<comment type="caution">
    <text evidence="2">The sequence shown here is derived from an EMBL/GenBank/DDBJ whole genome shotgun (WGS) entry which is preliminary data.</text>
</comment>
<reference evidence="2 3" key="1">
    <citation type="journal article" date="2014" name="Genome Announc.">
        <title>Draft Genome Sequence of Amycolatopsis lurida NRRL 2430, Producer of the Glycopeptide Family Antibiotic Ristocetin.</title>
        <authorList>
            <person name="Kwun M.J."/>
            <person name="Hong H.J."/>
        </authorList>
    </citation>
    <scope>NUCLEOTIDE SEQUENCE [LARGE SCALE GENOMIC DNA]</scope>
    <source>
        <strain evidence="2 3">NRRL 2430</strain>
    </source>
</reference>
<feature type="transmembrane region" description="Helical" evidence="1">
    <location>
        <begin position="39"/>
        <end position="61"/>
    </location>
</feature>
<gene>
    <name evidence="2" type="ORF">BB31_33730</name>
</gene>
<evidence type="ECO:0000313" key="2">
    <source>
        <dbReference type="EMBL" id="KFU76900.1"/>
    </source>
</evidence>
<dbReference type="EMBL" id="JFBM01000038">
    <property type="protein sequence ID" value="KFU76900.1"/>
    <property type="molecule type" value="Genomic_DNA"/>
</dbReference>
<evidence type="ECO:0000256" key="1">
    <source>
        <dbReference type="SAM" id="Phobius"/>
    </source>
</evidence>
<dbReference type="AlphaFoldDB" id="A0A2P2FJJ8"/>
<dbReference type="Proteomes" id="UP000256220">
    <property type="component" value="Unassembled WGS sequence"/>
</dbReference>
<keyword evidence="3" id="KW-1185">Reference proteome</keyword>
<accession>A0A2P2FJJ8</accession>
<organism evidence="2 3">
    <name type="scientific">Amycolatopsis lurida NRRL 2430</name>
    <dbReference type="NCBI Taxonomy" id="1460371"/>
    <lineage>
        <taxon>Bacteria</taxon>
        <taxon>Bacillati</taxon>
        <taxon>Actinomycetota</taxon>
        <taxon>Actinomycetes</taxon>
        <taxon>Pseudonocardiales</taxon>
        <taxon>Pseudonocardiaceae</taxon>
        <taxon>Amycolatopsis</taxon>
    </lineage>
</organism>
<keyword evidence="1" id="KW-0472">Membrane</keyword>
<proteinExistence type="predicted"/>
<keyword evidence="1" id="KW-1133">Transmembrane helix</keyword>
<evidence type="ECO:0000313" key="3">
    <source>
        <dbReference type="Proteomes" id="UP000256220"/>
    </source>
</evidence>
<keyword evidence="1" id="KW-0812">Transmembrane</keyword>
<sequence length="67" mass="7320">MWAWLIGGYAVFVAGLIGYATHFALSLKDKDHRADACKVLKLLWGAVADASSLVALLWRLYEAGVIL</sequence>
<protein>
    <submittedName>
        <fullName evidence="2">Uncharacterized protein</fullName>
    </submittedName>
</protein>
<name>A0A2P2FJJ8_AMYLU</name>
<feature type="transmembrane region" description="Helical" evidence="1">
    <location>
        <begin position="6"/>
        <end position="27"/>
    </location>
</feature>
<dbReference type="RefSeq" id="WP_034320138.1">
    <property type="nucleotide sequence ID" value="NZ_JFBM01000038.1"/>
</dbReference>